<accession>A0A9P3B5J8</accession>
<name>A0A9P3B5J8_9EURO</name>
<dbReference type="Proteomes" id="UP001043456">
    <property type="component" value="Unassembled WGS sequence"/>
</dbReference>
<evidence type="ECO:0000313" key="2">
    <source>
        <dbReference type="Proteomes" id="UP001043456"/>
    </source>
</evidence>
<proteinExistence type="predicted"/>
<evidence type="ECO:0000313" key="1">
    <source>
        <dbReference type="EMBL" id="GIJ85037.1"/>
    </source>
</evidence>
<organism evidence="1 2">
    <name type="scientific">Aspergillus pseudoviridinutans</name>
    <dbReference type="NCBI Taxonomy" id="1517512"/>
    <lineage>
        <taxon>Eukaryota</taxon>
        <taxon>Fungi</taxon>
        <taxon>Dikarya</taxon>
        <taxon>Ascomycota</taxon>
        <taxon>Pezizomycotina</taxon>
        <taxon>Eurotiomycetes</taxon>
        <taxon>Eurotiomycetidae</taxon>
        <taxon>Eurotiales</taxon>
        <taxon>Aspergillaceae</taxon>
        <taxon>Aspergillus</taxon>
        <taxon>Aspergillus subgen. Fumigati</taxon>
    </lineage>
</organism>
<dbReference type="EMBL" id="BHVY01000003">
    <property type="protein sequence ID" value="GIJ85037.1"/>
    <property type="molecule type" value="Genomic_DNA"/>
</dbReference>
<sequence>MLAIQFDGIWLFPKSPRWRCAKYGKDEAFKHTGQASLILDPIPLHDIQNPVPQWKEIPVCDGAFFSGRSENALVSWYLHSILASVGIVSSYDQAVINGSLQARSFLVAIGLSSFPVDAFWAD</sequence>
<comment type="caution">
    <text evidence="1">The sequence shown here is derived from an EMBL/GenBank/DDBJ whole genome shotgun (WGS) entry which is preliminary data.</text>
</comment>
<protein>
    <submittedName>
        <fullName evidence="1">Uncharacterized protein</fullName>
    </submittedName>
</protein>
<dbReference type="AlphaFoldDB" id="A0A9P3B5J8"/>
<feature type="unsure residue" description="I or L" evidence="1">
    <location>
        <position position="106"/>
    </location>
</feature>
<reference evidence="1 2" key="1">
    <citation type="submission" date="2018-10" db="EMBL/GenBank/DDBJ databases">
        <title>Pan-genome distribution and transcriptional activeness of fungal secondary metabolism genes in Aspergillus section Fumigati.</title>
        <authorList>
            <person name="Takahashi H."/>
            <person name="Umemura M."/>
            <person name="Ninomiya A."/>
            <person name="Kusuya Y."/>
            <person name="Urayama S."/>
            <person name="Shimizu M."/>
            <person name="Watanabe A."/>
            <person name="Kamei K."/>
            <person name="Yaguchi T."/>
            <person name="Hagiwara D."/>
        </authorList>
    </citation>
    <scope>NUCLEOTIDE SEQUENCE [LARGE SCALE GENOMIC DNA]</scope>
    <source>
        <strain evidence="1 2">IFM 55266</strain>
    </source>
</reference>
<keyword evidence="2" id="KW-1185">Reference proteome</keyword>
<gene>
    <name evidence="1" type="ORF">Asppvi_003892</name>
</gene>